<dbReference type="GO" id="GO:0016020">
    <property type="term" value="C:membrane"/>
    <property type="evidence" value="ECO:0007669"/>
    <property type="project" value="UniProtKB-SubCell"/>
</dbReference>
<feature type="transmembrane region" description="Helical" evidence="5">
    <location>
        <begin position="42"/>
        <end position="65"/>
    </location>
</feature>
<evidence type="ECO:0000256" key="1">
    <source>
        <dbReference type="ARBA" id="ARBA00004141"/>
    </source>
</evidence>
<dbReference type="PANTHER" id="PTHR38894:SF1">
    <property type="entry name" value="TRANSMEMBRANE PROTEIN"/>
    <property type="match status" value="1"/>
</dbReference>
<keyword evidence="3 5" id="KW-1133">Transmembrane helix</keyword>
<evidence type="ECO:0000256" key="3">
    <source>
        <dbReference type="ARBA" id="ARBA00022989"/>
    </source>
</evidence>
<gene>
    <name evidence="6" type="ORF">TDUB1175_LOCUS5867</name>
</gene>
<evidence type="ECO:0000256" key="4">
    <source>
        <dbReference type="ARBA" id="ARBA00023136"/>
    </source>
</evidence>
<feature type="transmembrane region" description="Helical" evidence="5">
    <location>
        <begin position="71"/>
        <end position="88"/>
    </location>
</feature>
<feature type="transmembrane region" description="Helical" evidence="5">
    <location>
        <begin position="12"/>
        <end position="30"/>
    </location>
</feature>
<evidence type="ECO:0000256" key="2">
    <source>
        <dbReference type="ARBA" id="ARBA00022692"/>
    </source>
</evidence>
<dbReference type="Pfam" id="PF08507">
    <property type="entry name" value="COPI_assoc"/>
    <property type="match status" value="1"/>
</dbReference>
<proteinExistence type="predicted"/>
<dbReference type="AlphaFoldDB" id="A0A7R9VQJ8"/>
<evidence type="ECO:0000256" key="5">
    <source>
        <dbReference type="SAM" id="Phobius"/>
    </source>
</evidence>
<evidence type="ECO:0000313" key="6">
    <source>
        <dbReference type="EMBL" id="CAD8302310.1"/>
    </source>
</evidence>
<accession>A0A7R9VQJ8</accession>
<dbReference type="EMBL" id="HBED01011758">
    <property type="protein sequence ID" value="CAD8302310.1"/>
    <property type="molecule type" value="Transcribed_RNA"/>
</dbReference>
<comment type="subcellular location">
    <subcellularLocation>
        <location evidence="1">Membrane</location>
        <topology evidence="1">Multi-pass membrane protein</topology>
    </subcellularLocation>
</comment>
<dbReference type="InterPro" id="IPR013714">
    <property type="entry name" value="Golgi_TVP15"/>
</dbReference>
<organism evidence="6">
    <name type="scientific">Pseudictyota dubia</name>
    <dbReference type="NCBI Taxonomy" id="2749911"/>
    <lineage>
        <taxon>Eukaryota</taxon>
        <taxon>Sar</taxon>
        <taxon>Stramenopiles</taxon>
        <taxon>Ochrophyta</taxon>
        <taxon>Bacillariophyta</taxon>
        <taxon>Mediophyceae</taxon>
        <taxon>Biddulphiophycidae</taxon>
        <taxon>Eupodiscales</taxon>
        <taxon>Odontellaceae</taxon>
        <taxon>Pseudictyota</taxon>
    </lineage>
</organism>
<protein>
    <submittedName>
        <fullName evidence="6">Uncharacterized protein</fullName>
    </submittedName>
</protein>
<keyword evidence="2 5" id="KW-0812">Transmembrane</keyword>
<dbReference type="PANTHER" id="PTHR38894">
    <property type="entry name" value="TRANSMEMBRANE PROTEIN"/>
    <property type="match status" value="1"/>
</dbReference>
<reference evidence="6" key="1">
    <citation type="submission" date="2021-01" db="EMBL/GenBank/DDBJ databases">
        <authorList>
            <person name="Corre E."/>
            <person name="Pelletier E."/>
            <person name="Niang G."/>
            <person name="Scheremetjew M."/>
            <person name="Finn R."/>
            <person name="Kale V."/>
            <person name="Holt S."/>
            <person name="Cochrane G."/>
            <person name="Meng A."/>
            <person name="Brown T."/>
            <person name="Cohen L."/>
        </authorList>
    </citation>
    <scope>NUCLEOTIDE SEQUENCE</scope>
    <source>
        <strain evidence="6">CCMP147</strain>
    </source>
</reference>
<name>A0A7R9VQJ8_9STRA</name>
<keyword evidence="4 5" id="KW-0472">Membrane</keyword>
<sequence>MITLPDPATWVLSIYATCGGLLICCLETQLKFLRVIIAMNFGFLFSSLWRFVFYLILGTVTWAYGNIFGKAVGIIFGVVGLFNIYVLCRYPSYRKMREKIAEEEDKRIEARISREVKKKAVQSAFGS</sequence>